<evidence type="ECO:0000313" key="2">
    <source>
        <dbReference type="EMBL" id="KAK0556847.1"/>
    </source>
</evidence>
<feature type="region of interest" description="Disordered" evidence="1">
    <location>
        <begin position="1"/>
        <end position="84"/>
    </location>
</feature>
<dbReference type="Proteomes" id="UP001176517">
    <property type="component" value="Unassembled WGS sequence"/>
</dbReference>
<reference evidence="2" key="1">
    <citation type="journal article" date="2023" name="PhytoFront">
        <title>Draft Genome Resources of Seven Strains of Tilletia horrida, Causal Agent of Kernel Smut of Rice.</title>
        <authorList>
            <person name="Khanal S."/>
            <person name="Antony Babu S."/>
            <person name="Zhou X.G."/>
        </authorList>
    </citation>
    <scope>NUCLEOTIDE SEQUENCE</scope>
    <source>
        <strain evidence="2">TX6</strain>
    </source>
</reference>
<feature type="compositionally biased region" description="Polar residues" evidence="1">
    <location>
        <begin position="1"/>
        <end position="42"/>
    </location>
</feature>
<accession>A0AAN6JTI2</accession>
<comment type="caution">
    <text evidence="2">The sequence shown here is derived from an EMBL/GenBank/DDBJ whole genome shotgun (WGS) entry which is preliminary data.</text>
</comment>
<protein>
    <submittedName>
        <fullName evidence="2">Uncharacterized protein</fullName>
    </submittedName>
</protein>
<dbReference type="AlphaFoldDB" id="A0AAN6JTI2"/>
<evidence type="ECO:0000313" key="3">
    <source>
        <dbReference type="Proteomes" id="UP001176517"/>
    </source>
</evidence>
<keyword evidence="3" id="KW-1185">Reference proteome</keyword>
<dbReference type="InterPro" id="IPR036236">
    <property type="entry name" value="Znf_C2H2_sf"/>
</dbReference>
<feature type="region of interest" description="Disordered" evidence="1">
    <location>
        <begin position="198"/>
        <end position="218"/>
    </location>
</feature>
<organism evidence="2 3">
    <name type="scientific">Tilletia horrida</name>
    <dbReference type="NCBI Taxonomy" id="155126"/>
    <lineage>
        <taxon>Eukaryota</taxon>
        <taxon>Fungi</taxon>
        <taxon>Dikarya</taxon>
        <taxon>Basidiomycota</taxon>
        <taxon>Ustilaginomycotina</taxon>
        <taxon>Exobasidiomycetes</taxon>
        <taxon>Tilletiales</taxon>
        <taxon>Tilletiaceae</taxon>
        <taxon>Tilletia</taxon>
    </lineage>
</organism>
<dbReference type="SUPFAM" id="SSF57667">
    <property type="entry name" value="beta-beta-alpha zinc fingers"/>
    <property type="match status" value="1"/>
</dbReference>
<evidence type="ECO:0000256" key="1">
    <source>
        <dbReference type="SAM" id="MobiDB-lite"/>
    </source>
</evidence>
<proteinExistence type="predicted"/>
<dbReference type="EMBL" id="JAPDMZ010000010">
    <property type="protein sequence ID" value="KAK0556847.1"/>
    <property type="molecule type" value="Genomic_DNA"/>
</dbReference>
<feature type="compositionally biased region" description="Acidic residues" evidence="1">
    <location>
        <begin position="46"/>
        <end position="71"/>
    </location>
</feature>
<name>A0AAN6JTI2_9BASI</name>
<sequence>MTLASSAGSDPQQTQGTSTAPQQVAPGSSAQASGPTGSTVQGHNVDDDEDEEDDDDQDFGDWIDDDEEGQDADDRKYADLNGQTSKVRKTPTFALFPDGPGQPLKLFSQPRAALDHAKAQGCDLVGVVRKNGLDALQVIRLLNYIRRHASKAAPLSPQQVAAFNGTEAFLNDDAELNPVPGFEMDGLLQLDFDEESFDEASSTNAPAKDTSRPSTSELESEVAALRLALNDLREQYAASIGLTDDDRAAASASNEETGAVSSAGLKAKAKMSPFAGVSRTHAPLSVNDKLDDEHYFTSYASNE</sequence>
<gene>
    <name evidence="2" type="ORF">OC846_000874</name>
</gene>